<dbReference type="Proteomes" id="UP001157418">
    <property type="component" value="Unassembled WGS sequence"/>
</dbReference>
<reference evidence="1 2" key="1">
    <citation type="submission" date="2022-01" db="EMBL/GenBank/DDBJ databases">
        <authorList>
            <person name="Xiong W."/>
            <person name="Schranz E."/>
        </authorList>
    </citation>
    <scope>NUCLEOTIDE SEQUENCE [LARGE SCALE GENOMIC DNA]</scope>
</reference>
<proteinExistence type="predicted"/>
<dbReference type="EMBL" id="CAKMRJ010005653">
    <property type="protein sequence ID" value="CAH1451077.1"/>
    <property type="molecule type" value="Genomic_DNA"/>
</dbReference>
<evidence type="ECO:0000313" key="1">
    <source>
        <dbReference type="EMBL" id="CAH1451077.1"/>
    </source>
</evidence>
<name>A0AAU9PLV4_9ASTR</name>
<accession>A0AAU9PLV4</accession>
<sequence>MQFMPSPSDSYDKVIEEKVNEIEVKEGTNAVVDVNNHGRGYYDYSASLPIEFYHYYHGSRTDMGTLIEGVAESMLYIRLLFSIFIWHVLGADDMLKVQWKQAKTT</sequence>
<keyword evidence="2" id="KW-1185">Reference proteome</keyword>
<dbReference type="AlphaFoldDB" id="A0AAU9PLV4"/>
<protein>
    <submittedName>
        <fullName evidence="1">Uncharacterized protein</fullName>
    </submittedName>
</protein>
<evidence type="ECO:0000313" key="2">
    <source>
        <dbReference type="Proteomes" id="UP001157418"/>
    </source>
</evidence>
<organism evidence="1 2">
    <name type="scientific">Lactuca virosa</name>
    <dbReference type="NCBI Taxonomy" id="75947"/>
    <lineage>
        <taxon>Eukaryota</taxon>
        <taxon>Viridiplantae</taxon>
        <taxon>Streptophyta</taxon>
        <taxon>Embryophyta</taxon>
        <taxon>Tracheophyta</taxon>
        <taxon>Spermatophyta</taxon>
        <taxon>Magnoliopsida</taxon>
        <taxon>eudicotyledons</taxon>
        <taxon>Gunneridae</taxon>
        <taxon>Pentapetalae</taxon>
        <taxon>asterids</taxon>
        <taxon>campanulids</taxon>
        <taxon>Asterales</taxon>
        <taxon>Asteraceae</taxon>
        <taxon>Cichorioideae</taxon>
        <taxon>Cichorieae</taxon>
        <taxon>Lactucinae</taxon>
        <taxon>Lactuca</taxon>
    </lineage>
</organism>
<comment type="caution">
    <text evidence="1">The sequence shown here is derived from an EMBL/GenBank/DDBJ whole genome shotgun (WGS) entry which is preliminary data.</text>
</comment>
<gene>
    <name evidence="1" type="ORF">LVIROSA_LOCUS36456</name>
</gene>